<organism evidence="2 3">
    <name type="scientific">Rhizoctonia solani</name>
    <dbReference type="NCBI Taxonomy" id="456999"/>
    <lineage>
        <taxon>Eukaryota</taxon>
        <taxon>Fungi</taxon>
        <taxon>Dikarya</taxon>
        <taxon>Basidiomycota</taxon>
        <taxon>Agaricomycotina</taxon>
        <taxon>Agaricomycetes</taxon>
        <taxon>Cantharellales</taxon>
        <taxon>Ceratobasidiaceae</taxon>
        <taxon>Rhizoctonia</taxon>
    </lineage>
</organism>
<name>A0A8H2WLQ6_9AGAM</name>
<evidence type="ECO:0000256" key="1">
    <source>
        <dbReference type="SAM" id="MobiDB-lite"/>
    </source>
</evidence>
<feature type="compositionally biased region" description="Polar residues" evidence="1">
    <location>
        <begin position="188"/>
        <end position="197"/>
    </location>
</feature>
<reference evidence="2" key="1">
    <citation type="submission" date="2021-01" db="EMBL/GenBank/DDBJ databases">
        <authorList>
            <person name="Kaushik A."/>
        </authorList>
    </citation>
    <scope>NUCLEOTIDE SEQUENCE</scope>
    <source>
        <strain evidence="2">AG3-T5</strain>
    </source>
</reference>
<evidence type="ECO:0008006" key="4">
    <source>
        <dbReference type="Google" id="ProtNLM"/>
    </source>
</evidence>
<accession>A0A8H2WLQ6</accession>
<dbReference type="SUPFAM" id="SSF58104">
    <property type="entry name" value="Methyl-accepting chemotaxis protein (MCP) signaling domain"/>
    <property type="match status" value="1"/>
</dbReference>
<dbReference type="EMBL" id="CAJMWW010000012">
    <property type="protein sequence ID" value="CAE6397377.1"/>
    <property type="molecule type" value="Genomic_DNA"/>
</dbReference>
<dbReference type="Gene3D" id="1.10.287.950">
    <property type="entry name" value="Methyl-accepting chemotaxis protein"/>
    <property type="match status" value="1"/>
</dbReference>
<proteinExistence type="predicted"/>
<feature type="region of interest" description="Disordered" evidence="1">
    <location>
        <begin position="252"/>
        <end position="274"/>
    </location>
</feature>
<comment type="caution">
    <text evidence="2">The sequence shown here is derived from an EMBL/GenBank/DDBJ whole genome shotgun (WGS) entry which is preliminary data.</text>
</comment>
<gene>
    <name evidence="2" type="ORF">RDB_LOCUS3711</name>
</gene>
<dbReference type="Proteomes" id="UP000663841">
    <property type="component" value="Unassembled WGS sequence"/>
</dbReference>
<dbReference type="AlphaFoldDB" id="A0A8H2WLQ6"/>
<feature type="region of interest" description="Disordered" evidence="1">
    <location>
        <begin position="183"/>
        <end position="220"/>
    </location>
</feature>
<evidence type="ECO:0000313" key="3">
    <source>
        <dbReference type="Proteomes" id="UP000663841"/>
    </source>
</evidence>
<evidence type="ECO:0000313" key="2">
    <source>
        <dbReference type="EMBL" id="CAE6397377.1"/>
    </source>
</evidence>
<feature type="compositionally biased region" description="Polar residues" evidence="1">
    <location>
        <begin position="255"/>
        <end position="268"/>
    </location>
</feature>
<sequence length="429" mass="47909">MADHSGWYPPGLVCYPPELPVSFRNIHDLKPIVGVPSDGEVIGIHTVMHVASKVSGVPGMHDPKFFMQLADHLFNVQMARYRSKYSLVTFPSDATYTPPALPTHISVNLEPVSGAPSDDEISKVHEAIQTYQELRRIPSLFDGRVNMELSQHLFDLQMARHMQIAGESQLRPVLQEEAELANPVHSAESAQTSTESINNTNNAGTGANNVHTHHTPQPAPGIDVLELMERSNQLAERFNQLLERSNELVERCTQPIDQSRSPFPSKQPRQPVERSDPLAKRFNHLMEQSNEPAQRSNELAERSHELAQKSNQLMERLGQSFERSNELSEQTKSCWDRMGDVLGNINRVLVGVQHAIVRNHKGNTINALDCLVNENGRTPIEMCLSVRAGILLFDGDYTPSSYYVNTTALAILHCSYQHGSLVSVAQMIH</sequence>
<protein>
    <recommendedName>
        <fullName evidence="4">Laminin domain protein</fullName>
    </recommendedName>
</protein>
<feature type="compositionally biased region" description="Low complexity" evidence="1">
    <location>
        <begin position="198"/>
        <end position="209"/>
    </location>
</feature>